<dbReference type="Pfam" id="PF11739">
    <property type="entry name" value="YdbH-like"/>
    <property type="match status" value="1"/>
</dbReference>
<dbReference type="AlphaFoldDB" id="A0A0H4I2C8"/>
<reference evidence="1 2" key="1">
    <citation type="submission" date="2015-05" db="EMBL/GenBank/DDBJ databases">
        <title>Complete genome of Marinobacter psychrophilus strain 20041T isolated from sea-ice of the Canadian Basin.</title>
        <authorList>
            <person name="Song L."/>
            <person name="Ren L."/>
            <person name="Yu Y."/>
            <person name="Wang X."/>
        </authorList>
    </citation>
    <scope>NUCLEOTIDE SEQUENCE [LARGE SCALE GENOMIC DNA]</scope>
    <source>
        <strain evidence="1 2">20041</strain>
    </source>
</reference>
<dbReference type="Proteomes" id="UP000036406">
    <property type="component" value="Chromosome"/>
</dbReference>
<protein>
    <submittedName>
        <fullName evidence="1">Uncharacterized protein</fullName>
    </submittedName>
</protein>
<accession>A0A0H4I2C8</accession>
<gene>
    <name evidence="1" type="ORF">ABA45_05695</name>
</gene>
<proteinExistence type="predicted"/>
<dbReference type="KEGG" id="mpq:ABA45_05695"/>
<sequence length="949" mass="102313">MNAGRKHKIRPRVIILLLIVLLALLTGAFWVKHSWEAMLAKNNIEQVQWRGTRLGLYGVSVAELTVIQLGHERRLTIDTRDITLGWRWGDGSQWQWKNGLLQLSTFNAQQMELEIVATEPAPAVDAFSATPAFSVFEHMPPQLPLQLPSWLPSRIRVQQFQAILPCVSGSCLLQGALDIQQSAQETGNGFPINASLSLEHQGHRVDFVAEFAAIKELSLIKGPVSVKEKALIEGSALMGKDSAAPGEQGLQMSATVDIDRTRNLTLETRYRPLVSGTEIHWQGSLAVPELPNAEWLIAWVQSWTPLPREASFAQPEQGSVNVRWDLQGPRQSFFAKATGTVNAEARVPQPWPVPGLGSVKGNLALTLALSQGNWQPQTLSADLVLTQPAQWAATLPAQLRPQQLELSVRPASALSGTASALPGVNETGVNKNATNAPLPLQVALRSRGAADINVDAHLAISTSAPWQVQLARSRLTANRDRLDIGQWRIDKPKLDLLMSGELTLTGANLTFAPSSRVSATQVKSLDGEDAEALELQNPQLTLTGNNLSAGFNTAQATLESLSFGGPLDISVEQIKHPQLLTQGWKFNGKTKTDTNSLQWSGIARANSGTSANIDLKVPYGSAASQAVDMNAQTRVSGKREIDGLGRVLVAWPELLDASGGTISANVNAQRLPGQPLVVDGKLVFLDVGGTWDRTAWRNMNGTVEVTLKSDQFQVSTSQLTLDEINPGVPIGPVVLAGDYLAPAQQPMAGQLTLTQANAGALGGQLNIASGRWDLASAPVTVPLELDRLDLAQLLRVYPAEGLAGSGMLSGSIPLLIDLATGVRVKRGRLGALEPGGELQLSAERLRALGRKNETMELVTRALENFRYSALSSDIDYDENGTLMLGLHLRGNSPEVGDGRAVVLNITIEENIPALLTSLQLSGRVTDAVAERVEKLLEKREREAAEDLIK</sequence>
<name>A0A0H4I2C8_9GAMM</name>
<dbReference type="EMBL" id="CP011494">
    <property type="protein sequence ID" value="AKO51978.1"/>
    <property type="molecule type" value="Genomic_DNA"/>
</dbReference>
<dbReference type="STRING" id="330734.ABA45_05695"/>
<evidence type="ECO:0000313" key="2">
    <source>
        <dbReference type="Proteomes" id="UP000036406"/>
    </source>
</evidence>
<evidence type="ECO:0000313" key="1">
    <source>
        <dbReference type="EMBL" id="AKO51978.1"/>
    </source>
</evidence>
<dbReference type="InterPro" id="IPR021730">
    <property type="entry name" value="YdbH"/>
</dbReference>
<organism evidence="1 2">
    <name type="scientific">Marinobacter psychrophilus</name>
    <dbReference type="NCBI Taxonomy" id="330734"/>
    <lineage>
        <taxon>Bacteria</taxon>
        <taxon>Pseudomonadati</taxon>
        <taxon>Pseudomonadota</taxon>
        <taxon>Gammaproteobacteria</taxon>
        <taxon>Pseudomonadales</taxon>
        <taxon>Marinobacteraceae</taxon>
        <taxon>Marinobacter</taxon>
    </lineage>
</organism>
<dbReference type="PATRIC" id="fig|330734.3.peg.1207"/>
<keyword evidence="2" id="KW-1185">Reference proteome</keyword>